<accession>A0AAV8VCB2</accession>
<reference evidence="1 2" key="1">
    <citation type="journal article" date="2023" name="Insect Mol. Biol.">
        <title>Genome sequencing provides insights into the evolution of gene families encoding plant cell wall-degrading enzymes in longhorned beetles.</title>
        <authorList>
            <person name="Shin N.R."/>
            <person name="Okamura Y."/>
            <person name="Kirsch R."/>
            <person name="Pauchet Y."/>
        </authorList>
    </citation>
    <scope>NUCLEOTIDE SEQUENCE [LARGE SCALE GENOMIC DNA]</scope>
    <source>
        <strain evidence="1">EAD_L_NR</strain>
    </source>
</reference>
<evidence type="ECO:0000313" key="1">
    <source>
        <dbReference type="EMBL" id="KAJ8911749.1"/>
    </source>
</evidence>
<proteinExistence type="predicted"/>
<dbReference type="Proteomes" id="UP001159042">
    <property type="component" value="Unassembled WGS sequence"/>
</dbReference>
<keyword evidence="2" id="KW-1185">Reference proteome</keyword>
<protein>
    <submittedName>
        <fullName evidence="1">Uncharacterized protein</fullName>
    </submittedName>
</protein>
<dbReference type="EMBL" id="JANEYG010000164">
    <property type="protein sequence ID" value="KAJ8911749.1"/>
    <property type="molecule type" value="Genomic_DNA"/>
</dbReference>
<organism evidence="1 2">
    <name type="scientific">Exocentrus adspersus</name>
    <dbReference type="NCBI Taxonomy" id="1586481"/>
    <lineage>
        <taxon>Eukaryota</taxon>
        <taxon>Metazoa</taxon>
        <taxon>Ecdysozoa</taxon>
        <taxon>Arthropoda</taxon>
        <taxon>Hexapoda</taxon>
        <taxon>Insecta</taxon>
        <taxon>Pterygota</taxon>
        <taxon>Neoptera</taxon>
        <taxon>Endopterygota</taxon>
        <taxon>Coleoptera</taxon>
        <taxon>Polyphaga</taxon>
        <taxon>Cucujiformia</taxon>
        <taxon>Chrysomeloidea</taxon>
        <taxon>Cerambycidae</taxon>
        <taxon>Lamiinae</taxon>
        <taxon>Acanthocinini</taxon>
        <taxon>Exocentrus</taxon>
    </lineage>
</organism>
<name>A0AAV8VCB2_9CUCU</name>
<dbReference type="AlphaFoldDB" id="A0AAV8VCB2"/>
<evidence type="ECO:0000313" key="2">
    <source>
        <dbReference type="Proteomes" id="UP001159042"/>
    </source>
</evidence>
<sequence length="101" mass="11840">MTEKYDICTSLLIRKKWKLLWHRGAGRRIGGRPTADQDPDVHKGVRQVRGRQWKDGTLEDEYSTTVFDNIIFALESILQLIIRSSYIGTNIIMMFYLCNYL</sequence>
<comment type="caution">
    <text evidence="1">The sequence shown here is derived from an EMBL/GenBank/DDBJ whole genome shotgun (WGS) entry which is preliminary data.</text>
</comment>
<gene>
    <name evidence="1" type="ORF">NQ315_003649</name>
</gene>